<keyword evidence="6" id="KW-1185">Reference proteome</keyword>
<dbReference type="Proteomes" id="UP000654345">
    <property type="component" value="Unassembled WGS sequence"/>
</dbReference>
<dbReference type="NCBIfam" id="TIGR01549">
    <property type="entry name" value="HAD-SF-IA-v1"/>
    <property type="match status" value="1"/>
</dbReference>
<gene>
    <name evidence="5" type="ORF">KSB_53930</name>
</gene>
<dbReference type="Gene3D" id="3.40.50.1000">
    <property type="entry name" value="HAD superfamily/HAD-like"/>
    <property type="match status" value="1"/>
</dbReference>
<protein>
    <submittedName>
        <fullName evidence="5">Haloacid dehalogenase</fullName>
    </submittedName>
</protein>
<evidence type="ECO:0000256" key="1">
    <source>
        <dbReference type="ARBA" id="ARBA00001946"/>
    </source>
</evidence>
<evidence type="ECO:0000313" key="6">
    <source>
        <dbReference type="Proteomes" id="UP000654345"/>
    </source>
</evidence>
<evidence type="ECO:0000256" key="4">
    <source>
        <dbReference type="ARBA" id="ARBA00022842"/>
    </source>
</evidence>
<dbReference type="PANTHER" id="PTHR46470">
    <property type="entry name" value="N-ACYLNEURAMINATE-9-PHOSPHATASE"/>
    <property type="match status" value="1"/>
</dbReference>
<dbReference type="SUPFAM" id="SSF56784">
    <property type="entry name" value="HAD-like"/>
    <property type="match status" value="1"/>
</dbReference>
<dbReference type="RefSeq" id="WP_201373367.1">
    <property type="nucleotide sequence ID" value="NZ_BNJG01000002.1"/>
</dbReference>
<organism evidence="5 6">
    <name type="scientific">Ktedonobacter robiniae</name>
    <dbReference type="NCBI Taxonomy" id="2778365"/>
    <lineage>
        <taxon>Bacteria</taxon>
        <taxon>Bacillati</taxon>
        <taxon>Chloroflexota</taxon>
        <taxon>Ktedonobacteria</taxon>
        <taxon>Ktedonobacterales</taxon>
        <taxon>Ktedonobacteraceae</taxon>
        <taxon>Ktedonobacter</taxon>
    </lineage>
</organism>
<sequence length="234" mass="26830">MPNTIRALLFDLDDTLYSRNAAFRRWAQEFVHNDLGLAEDDQRCQEAVEHIIDLDEWGYSPREMLFRKIKEAHHPILQKSVDQLIETYNHQFLDHIRLEEETQRLLTALKGAGLPFGIITNGAISRQLHRIRVLGLDKLTSCIFISERFGCEKPDSAIFLAAAACLGYEPDDILFIGDHPQKDIWGARRVRMHTAWLHHQREWPAELMETPPDYSIGSLGELCALLTPNSTSSL</sequence>
<dbReference type="InterPro" id="IPR023214">
    <property type="entry name" value="HAD_sf"/>
</dbReference>
<evidence type="ECO:0000256" key="3">
    <source>
        <dbReference type="ARBA" id="ARBA00022801"/>
    </source>
</evidence>
<dbReference type="Gene3D" id="1.10.150.520">
    <property type="match status" value="1"/>
</dbReference>
<reference evidence="5 6" key="1">
    <citation type="journal article" date="2021" name="Int. J. Syst. Evol. Microbiol.">
        <title>Reticulibacter mediterranei gen. nov., sp. nov., within the new family Reticulibacteraceae fam. nov., and Ktedonospora formicarum gen. nov., sp. nov., Ktedonobacter robiniae sp. nov., Dictyobacter formicarum sp. nov. and Dictyobacter arantiisoli sp. nov., belonging to the class Ktedonobacteria.</title>
        <authorList>
            <person name="Yabe S."/>
            <person name="Zheng Y."/>
            <person name="Wang C.M."/>
            <person name="Sakai Y."/>
            <person name="Abe K."/>
            <person name="Yokota A."/>
            <person name="Donadio S."/>
            <person name="Cavaletti L."/>
            <person name="Monciardini P."/>
        </authorList>
    </citation>
    <scope>NUCLEOTIDE SEQUENCE [LARGE SCALE GENOMIC DNA]</scope>
    <source>
        <strain evidence="5 6">SOSP1-30</strain>
    </source>
</reference>
<dbReference type="InterPro" id="IPR041492">
    <property type="entry name" value="HAD_2"/>
</dbReference>
<keyword evidence="2" id="KW-0479">Metal-binding</keyword>
<name>A0ABQ3UW55_9CHLR</name>
<accession>A0ABQ3UW55</accession>
<evidence type="ECO:0000256" key="2">
    <source>
        <dbReference type="ARBA" id="ARBA00022723"/>
    </source>
</evidence>
<dbReference type="PANTHER" id="PTHR46470:SF2">
    <property type="entry name" value="GLYCERALDEHYDE 3-PHOSPHATE PHOSPHATASE"/>
    <property type="match status" value="1"/>
</dbReference>
<dbReference type="InterPro" id="IPR051400">
    <property type="entry name" value="HAD-like_hydrolase"/>
</dbReference>
<dbReference type="SFLD" id="SFLDG01129">
    <property type="entry name" value="C1.5:_HAD__Beta-PGM__Phosphata"/>
    <property type="match status" value="1"/>
</dbReference>
<keyword evidence="4" id="KW-0460">Magnesium</keyword>
<proteinExistence type="predicted"/>
<dbReference type="InterPro" id="IPR006439">
    <property type="entry name" value="HAD-SF_hydro_IA"/>
</dbReference>
<evidence type="ECO:0000313" key="5">
    <source>
        <dbReference type="EMBL" id="GHO56918.1"/>
    </source>
</evidence>
<dbReference type="InterPro" id="IPR036412">
    <property type="entry name" value="HAD-like_sf"/>
</dbReference>
<dbReference type="SFLD" id="SFLDS00003">
    <property type="entry name" value="Haloacid_Dehalogenase"/>
    <property type="match status" value="1"/>
</dbReference>
<keyword evidence="3" id="KW-0378">Hydrolase</keyword>
<dbReference type="Pfam" id="PF13419">
    <property type="entry name" value="HAD_2"/>
    <property type="match status" value="1"/>
</dbReference>
<comment type="caution">
    <text evidence="5">The sequence shown here is derived from an EMBL/GenBank/DDBJ whole genome shotgun (WGS) entry which is preliminary data.</text>
</comment>
<dbReference type="PRINTS" id="PR00413">
    <property type="entry name" value="HADHALOGNASE"/>
</dbReference>
<comment type="cofactor">
    <cofactor evidence="1">
        <name>Mg(2+)</name>
        <dbReference type="ChEBI" id="CHEBI:18420"/>
    </cofactor>
</comment>
<dbReference type="EMBL" id="BNJG01000002">
    <property type="protein sequence ID" value="GHO56918.1"/>
    <property type="molecule type" value="Genomic_DNA"/>
</dbReference>